<dbReference type="InterPro" id="IPR006944">
    <property type="entry name" value="Phage/GTA_portal"/>
</dbReference>
<evidence type="ECO:0000313" key="2">
    <source>
        <dbReference type="Proteomes" id="UP000248975"/>
    </source>
</evidence>
<dbReference type="Gene3D" id="1.20.1270.210">
    <property type="match status" value="1"/>
</dbReference>
<dbReference type="Gene3D" id="3.30.1120.70">
    <property type="match status" value="1"/>
</dbReference>
<accession>A0A2W5S3D2</accession>
<reference evidence="1 2" key="1">
    <citation type="submission" date="2017-08" db="EMBL/GenBank/DDBJ databases">
        <title>Infants hospitalized years apart are colonized by the same room-sourced microbial strains.</title>
        <authorList>
            <person name="Brooks B."/>
            <person name="Olm M.R."/>
            <person name="Firek B.A."/>
            <person name="Baker R."/>
            <person name="Thomas B.C."/>
            <person name="Morowitz M.J."/>
            <person name="Banfield J.F."/>
        </authorList>
    </citation>
    <scope>NUCLEOTIDE SEQUENCE [LARGE SCALE GENOMIC DNA]</scope>
    <source>
        <strain evidence="1">S2_003_000_R2_11</strain>
    </source>
</reference>
<dbReference type="Pfam" id="PF04860">
    <property type="entry name" value="Phage_portal"/>
    <property type="match status" value="1"/>
</dbReference>
<gene>
    <name evidence="1" type="ORF">DI533_10310</name>
</gene>
<organism evidence="1 2">
    <name type="scientific">Cereibacter sphaeroides</name>
    <name type="common">Rhodobacter sphaeroides</name>
    <dbReference type="NCBI Taxonomy" id="1063"/>
    <lineage>
        <taxon>Bacteria</taxon>
        <taxon>Pseudomonadati</taxon>
        <taxon>Pseudomonadota</taxon>
        <taxon>Alphaproteobacteria</taxon>
        <taxon>Rhodobacterales</taxon>
        <taxon>Paracoccaceae</taxon>
        <taxon>Cereibacter</taxon>
    </lineage>
</organism>
<dbReference type="Proteomes" id="UP000248975">
    <property type="component" value="Unassembled WGS sequence"/>
</dbReference>
<dbReference type="NCBIfam" id="TIGR01537">
    <property type="entry name" value="portal_HK97"/>
    <property type="match status" value="1"/>
</dbReference>
<sequence>MFLFTRRSKTETAAAPAAETRSLANPAAWLEAMFGSTPSQAGVSVTPTTAMSCPPVRAAVAAIAEGVGGLPCILYRKGEDGSRDRATDRAAYGLLHAAANDWTPSPALFEQVTRDSLLHGNGFAAIVRDGTRTPRELIRLAPEAVRVEQDPTSGEPRYTLATANGSTRTQDRRDILHIQAPSLDGVKGQSPIIACKDAIGIAMTIEGHVARLFGRGARPSGVLASEKQMSDDAKARLATQWMAAHGGGKSGGTAILDENIQFKSITLSSVEAQTLELWGFAVLQIARTFRVPPHLIFDLSRATWANAGEMGSTFLRFSLMRWVKAWQGEINLKLVNPEDRGAVYAEFLLDDLLRSDLSARATAYSQMIAARILNPNEVRAMENRAPYAGGEVFQNPNVTVTTKTTGPAEPEGDE</sequence>
<comment type="caution">
    <text evidence="1">The sequence shown here is derived from an EMBL/GenBank/DDBJ whole genome shotgun (WGS) entry which is preliminary data.</text>
</comment>
<dbReference type="InterPro" id="IPR006427">
    <property type="entry name" value="Portal_HK97"/>
</dbReference>
<name>A0A2W5S3D2_CERSP</name>
<dbReference type="EMBL" id="QFQS01000002">
    <property type="protein sequence ID" value="PZQ97571.1"/>
    <property type="molecule type" value="Genomic_DNA"/>
</dbReference>
<dbReference type="Gene3D" id="3.40.140.120">
    <property type="match status" value="1"/>
</dbReference>
<proteinExistence type="predicted"/>
<evidence type="ECO:0000313" key="1">
    <source>
        <dbReference type="EMBL" id="PZQ97571.1"/>
    </source>
</evidence>
<protein>
    <submittedName>
        <fullName evidence="1">Phage portal protein</fullName>
    </submittedName>
</protein>
<dbReference type="AlphaFoldDB" id="A0A2W5S3D2"/>